<name>A0A1F5YL59_9BACT</name>
<dbReference type="Proteomes" id="UP000177396">
    <property type="component" value="Unassembled WGS sequence"/>
</dbReference>
<feature type="transmembrane region" description="Helical" evidence="2">
    <location>
        <begin position="42"/>
        <end position="60"/>
    </location>
</feature>
<feature type="compositionally biased region" description="Basic and acidic residues" evidence="1">
    <location>
        <begin position="12"/>
        <end position="22"/>
    </location>
</feature>
<reference evidence="3 4" key="1">
    <citation type="journal article" date="2016" name="Nat. Commun.">
        <title>Thousands of microbial genomes shed light on interconnected biogeochemical processes in an aquifer system.</title>
        <authorList>
            <person name="Anantharaman K."/>
            <person name="Brown C.T."/>
            <person name="Hug L.A."/>
            <person name="Sharon I."/>
            <person name="Castelle C.J."/>
            <person name="Probst A.J."/>
            <person name="Thomas B.C."/>
            <person name="Singh A."/>
            <person name="Wilkins M.J."/>
            <person name="Karaoz U."/>
            <person name="Brodie E.L."/>
            <person name="Williams K.H."/>
            <person name="Hubbard S.S."/>
            <person name="Banfield J.F."/>
        </authorList>
    </citation>
    <scope>NUCLEOTIDE SEQUENCE [LARGE SCALE GENOMIC DNA]</scope>
</reference>
<proteinExistence type="predicted"/>
<evidence type="ECO:0000256" key="1">
    <source>
        <dbReference type="SAM" id="MobiDB-lite"/>
    </source>
</evidence>
<keyword evidence="2" id="KW-1133">Transmembrane helix</keyword>
<keyword evidence="2" id="KW-0472">Membrane</keyword>
<evidence type="ECO:0000313" key="4">
    <source>
        <dbReference type="Proteomes" id="UP000177396"/>
    </source>
</evidence>
<sequence length="94" mass="10425">MKSKSKIITDSLNKKLPSDKKKKTDGININEMVKGIKIATELGFSVVIPLVAGAFLGSYLDRNLKTSPKLTLLFILIGLFLSLFSMYKIVKDSF</sequence>
<protein>
    <recommendedName>
        <fullName evidence="5">F0F1 ATP synthase subunit</fullName>
    </recommendedName>
</protein>
<dbReference type="Pfam" id="PF09527">
    <property type="entry name" value="ATPase_gene1"/>
    <property type="match status" value="1"/>
</dbReference>
<keyword evidence="2" id="KW-0812">Transmembrane</keyword>
<comment type="caution">
    <text evidence="3">The sequence shown here is derived from an EMBL/GenBank/DDBJ whole genome shotgun (WGS) entry which is preliminary data.</text>
</comment>
<dbReference type="InterPro" id="IPR032820">
    <property type="entry name" value="ATPase_put"/>
</dbReference>
<dbReference type="EMBL" id="MFJB01000021">
    <property type="protein sequence ID" value="OGG00622.1"/>
    <property type="molecule type" value="Genomic_DNA"/>
</dbReference>
<evidence type="ECO:0000256" key="2">
    <source>
        <dbReference type="SAM" id="Phobius"/>
    </source>
</evidence>
<accession>A0A1F5YL59</accession>
<feature type="transmembrane region" description="Helical" evidence="2">
    <location>
        <begin position="72"/>
        <end position="90"/>
    </location>
</feature>
<gene>
    <name evidence="3" type="ORF">A2153_03380</name>
</gene>
<evidence type="ECO:0000313" key="3">
    <source>
        <dbReference type="EMBL" id="OGG00622.1"/>
    </source>
</evidence>
<feature type="region of interest" description="Disordered" evidence="1">
    <location>
        <begin position="1"/>
        <end position="22"/>
    </location>
</feature>
<organism evidence="3 4">
    <name type="scientific">Candidatus Gottesmanbacteria bacterium RBG_16_38_7b</name>
    <dbReference type="NCBI Taxonomy" id="1798372"/>
    <lineage>
        <taxon>Bacteria</taxon>
        <taxon>Candidatus Gottesmaniibacteriota</taxon>
    </lineage>
</organism>
<evidence type="ECO:0008006" key="5">
    <source>
        <dbReference type="Google" id="ProtNLM"/>
    </source>
</evidence>
<dbReference type="AlphaFoldDB" id="A0A1F5YL59"/>